<dbReference type="InterPro" id="IPR001128">
    <property type="entry name" value="Cyt_P450"/>
</dbReference>
<reference evidence="10 11" key="1">
    <citation type="submission" date="2024-01" db="EMBL/GenBank/DDBJ databases">
        <title>The genome of the rayed Mediterranean limpet Patella caerulea (Linnaeus, 1758).</title>
        <authorList>
            <person name="Anh-Thu Weber A."/>
            <person name="Halstead-Nussloch G."/>
        </authorList>
    </citation>
    <scope>NUCLEOTIDE SEQUENCE [LARGE SCALE GENOMIC DNA]</scope>
    <source>
        <strain evidence="10">AATW-2023a</strain>
        <tissue evidence="10">Whole specimen</tissue>
    </source>
</reference>
<evidence type="ECO:0000256" key="3">
    <source>
        <dbReference type="ARBA" id="ARBA00022617"/>
    </source>
</evidence>
<protein>
    <recommendedName>
        <fullName evidence="12">Cytochrome P450</fullName>
    </recommendedName>
</protein>
<evidence type="ECO:0000256" key="9">
    <source>
        <dbReference type="RuleBase" id="RU000461"/>
    </source>
</evidence>
<feature type="binding site" description="axial binding residue" evidence="8">
    <location>
        <position position="461"/>
    </location>
    <ligand>
        <name>heme</name>
        <dbReference type="ChEBI" id="CHEBI:30413"/>
    </ligand>
    <ligandPart>
        <name>Fe</name>
        <dbReference type="ChEBI" id="CHEBI:18248"/>
    </ligandPart>
</feature>
<keyword evidence="4 8" id="KW-0479">Metal-binding</keyword>
<dbReference type="Pfam" id="PF00067">
    <property type="entry name" value="p450"/>
    <property type="match status" value="1"/>
</dbReference>
<keyword evidence="3 8" id="KW-0349">Heme</keyword>
<evidence type="ECO:0000313" key="11">
    <source>
        <dbReference type="Proteomes" id="UP001347796"/>
    </source>
</evidence>
<dbReference type="InterPro" id="IPR002401">
    <property type="entry name" value="Cyt_P450_E_grp-I"/>
</dbReference>
<keyword evidence="6 8" id="KW-0408">Iron</keyword>
<dbReference type="AlphaFoldDB" id="A0AAN8JTX8"/>
<sequence>MLKLLTRHRAITGLGHQRRELITSSRSINDEEEIKSVKSFHEIPGPKGLPYIGNLHKYIVGSLNKYKYQYVLKQYFDTYGPIFKQTLAGRTTVHICHPSMFQIVYKDEGKVPTILPLLETSKKFRTEEKMSPGLGNTNGEEWYRLRTAVQKHMMKPGEVSAYLPQTNEVANYFVENLARLQNVNNLLQESSKWSLETSGYCCFGKRLGYLHQGTESEQEALRLIKMNDVQFSLSTDLKFSLPLYKYYKTATYKKLFEAEETFTGIADSYLDEVLQSIDTQITKGNHETIAQAQVKYKFILALMQSKNISRKDIGTIVLSLFGDGLRTTVPALVSTLYCLASSPRVQQSLFEEVNSVIGKKQEVTVEDIANLTYLKACVKEALRLFPIGLEVVRVNNKDIVLSGFHIPAGTVIEMNNFNLFSNSNYFKDPGSFIPERWLRGSDVTVVDPYILMPFGRGPRMCAGRRFAEQDLYVLTSKLIQKFKLDWQGGGYSQEYKILVYPDCDTPFKFEPR</sequence>
<dbReference type="PRINTS" id="PR00385">
    <property type="entry name" value="P450"/>
</dbReference>
<dbReference type="GO" id="GO:0004497">
    <property type="term" value="F:monooxygenase activity"/>
    <property type="evidence" value="ECO:0007669"/>
    <property type="project" value="UniProtKB-KW"/>
</dbReference>
<name>A0AAN8JTX8_PATCE</name>
<accession>A0AAN8JTX8</accession>
<dbReference type="Gene3D" id="1.10.630.10">
    <property type="entry name" value="Cytochrome P450"/>
    <property type="match status" value="1"/>
</dbReference>
<evidence type="ECO:0000256" key="5">
    <source>
        <dbReference type="ARBA" id="ARBA00023002"/>
    </source>
</evidence>
<dbReference type="CDD" id="cd11054">
    <property type="entry name" value="CYP24A1-like"/>
    <property type="match status" value="1"/>
</dbReference>
<evidence type="ECO:0008006" key="12">
    <source>
        <dbReference type="Google" id="ProtNLM"/>
    </source>
</evidence>
<dbReference type="PROSITE" id="PS00086">
    <property type="entry name" value="CYTOCHROME_P450"/>
    <property type="match status" value="1"/>
</dbReference>
<gene>
    <name evidence="10" type="ORF">SNE40_007526</name>
</gene>
<dbReference type="PRINTS" id="PR00463">
    <property type="entry name" value="EP450I"/>
</dbReference>
<dbReference type="PANTHER" id="PTHR24279">
    <property type="entry name" value="CYTOCHROME P450"/>
    <property type="match status" value="1"/>
</dbReference>
<evidence type="ECO:0000313" key="10">
    <source>
        <dbReference type="EMBL" id="KAK6185252.1"/>
    </source>
</evidence>
<dbReference type="GO" id="GO:0020037">
    <property type="term" value="F:heme binding"/>
    <property type="evidence" value="ECO:0007669"/>
    <property type="project" value="InterPro"/>
</dbReference>
<proteinExistence type="inferred from homology"/>
<dbReference type="EMBL" id="JAZGQO010000006">
    <property type="protein sequence ID" value="KAK6185252.1"/>
    <property type="molecule type" value="Genomic_DNA"/>
</dbReference>
<keyword evidence="7 9" id="KW-0503">Monooxygenase</keyword>
<comment type="cofactor">
    <cofactor evidence="1 8">
        <name>heme</name>
        <dbReference type="ChEBI" id="CHEBI:30413"/>
    </cofactor>
</comment>
<comment type="similarity">
    <text evidence="2 9">Belongs to the cytochrome P450 family.</text>
</comment>
<evidence type="ECO:0000256" key="6">
    <source>
        <dbReference type="ARBA" id="ARBA00023004"/>
    </source>
</evidence>
<organism evidence="10 11">
    <name type="scientific">Patella caerulea</name>
    <name type="common">Rayed Mediterranean limpet</name>
    <dbReference type="NCBI Taxonomy" id="87958"/>
    <lineage>
        <taxon>Eukaryota</taxon>
        <taxon>Metazoa</taxon>
        <taxon>Spiralia</taxon>
        <taxon>Lophotrochozoa</taxon>
        <taxon>Mollusca</taxon>
        <taxon>Gastropoda</taxon>
        <taxon>Patellogastropoda</taxon>
        <taxon>Patelloidea</taxon>
        <taxon>Patellidae</taxon>
        <taxon>Patella</taxon>
    </lineage>
</organism>
<evidence type="ECO:0000256" key="2">
    <source>
        <dbReference type="ARBA" id="ARBA00010617"/>
    </source>
</evidence>
<dbReference type="InterPro" id="IPR050479">
    <property type="entry name" value="CYP11_CYP27_families"/>
</dbReference>
<evidence type="ECO:0000256" key="7">
    <source>
        <dbReference type="ARBA" id="ARBA00023033"/>
    </source>
</evidence>
<keyword evidence="11" id="KW-1185">Reference proteome</keyword>
<dbReference type="InterPro" id="IPR017972">
    <property type="entry name" value="Cyt_P450_CS"/>
</dbReference>
<dbReference type="PANTHER" id="PTHR24279:SF120">
    <property type="entry name" value="CYTOCHROME P450"/>
    <property type="match status" value="1"/>
</dbReference>
<evidence type="ECO:0000256" key="1">
    <source>
        <dbReference type="ARBA" id="ARBA00001971"/>
    </source>
</evidence>
<dbReference type="GO" id="GO:0016705">
    <property type="term" value="F:oxidoreductase activity, acting on paired donors, with incorporation or reduction of molecular oxygen"/>
    <property type="evidence" value="ECO:0007669"/>
    <property type="project" value="InterPro"/>
</dbReference>
<dbReference type="SUPFAM" id="SSF48264">
    <property type="entry name" value="Cytochrome P450"/>
    <property type="match status" value="1"/>
</dbReference>
<dbReference type="InterPro" id="IPR036396">
    <property type="entry name" value="Cyt_P450_sf"/>
</dbReference>
<keyword evidence="5 9" id="KW-0560">Oxidoreductase</keyword>
<evidence type="ECO:0000256" key="4">
    <source>
        <dbReference type="ARBA" id="ARBA00022723"/>
    </source>
</evidence>
<dbReference type="Proteomes" id="UP001347796">
    <property type="component" value="Unassembled WGS sequence"/>
</dbReference>
<evidence type="ECO:0000256" key="8">
    <source>
        <dbReference type="PIRSR" id="PIRSR602401-1"/>
    </source>
</evidence>
<dbReference type="GO" id="GO:0005506">
    <property type="term" value="F:iron ion binding"/>
    <property type="evidence" value="ECO:0007669"/>
    <property type="project" value="InterPro"/>
</dbReference>
<comment type="caution">
    <text evidence="10">The sequence shown here is derived from an EMBL/GenBank/DDBJ whole genome shotgun (WGS) entry which is preliminary data.</text>
</comment>